<feature type="region of interest" description="Disordered" evidence="2">
    <location>
        <begin position="449"/>
        <end position="476"/>
    </location>
</feature>
<keyword evidence="4" id="KW-1185">Reference proteome</keyword>
<protein>
    <submittedName>
        <fullName evidence="3">Uncharacterized protein</fullName>
    </submittedName>
</protein>
<reference evidence="3 4" key="1">
    <citation type="journal article" date="2021" name="Nat. Plants">
        <title>The Taxus genome provides insights into paclitaxel biosynthesis.</title>
        <authorList>
            <person name="Xiong X."/>
            <person name="Gou J."/>
            <person name="Liao Q."/>
            <person name="Li Y."/>
            <person name="Zhou Q."/>
            <person name="Bi G."/>
            <person name="Li C."/>
            <person name="Du R."/>
            <person name="Wang X."/>
            <person name="Sun T."/>
            <person name="Guo L."/>
            <person name="Liang H."/>
            <person name="Lu P."/>
            <person name="Wu Y."/>
            <person name="Zhang Z."/>
            <person name="Ro D.K."/>
            <person name="Shang Y."/>
            <person name="Huang S."/>
            <person name="Yan J."/>
        </authorList>
    </citation>
    <scope>NUCLEOTIDE SEQUENCE [LARGE SCALE GENOMIC DNA]</scope>
    <source>
        <strain evidence="3">Ta-2019</strain>
    </source>
</reference>
<dbReference type="EMBL" id="JAHRHJ020000006">
    <property type="protein sequence ID" value="KAH9311893.1"/>
    <property type="molecule type" value="Genomic_DNA"/>
</dbReference>
<dbReference type="PANTHER" id="PTHR33018:SF34">
    <property type="entry name" value="OS02G0472350 PROTEIN"/>
    <property type="match status" value="1"/>
</dbReference>
<feature type="compositionally biased region" description="Basic and acidic residues" evidence="2">
    <location>
        <begin position="204"/>
        <end position="213"/>
    </location>
</feature>
<dbReference type="Proteomes" id="UP000824469">
    <property type="component" value="Unassembled WGS sequence"/>
</dbReference>
<dbReference type="PANTHER" id="PTHR33018">
    <property type="entry name" value="OS10G0338966 PROTEIN-RELATED"/>
    <property type="match status" value="1"/>
</dbReference>
<evidence type="ECO:0000256" key="1">
    <source>
        <dbReference type="SAM" id="Coils"/>
    </source>
</evidence>
<comment type="caution">
    <text evidence="3">The sequence shown here is derived from an EMBL/GenBank/DDBJ whole genome shotgun (WGS) entry which is preliminary data.</text>
</comment>
<gene>
    <name evidence="3" type="ORF">KI387_026928</name>
</gene>
<feature type="non-terminal residue" evidence="3">
    <location>
        <position position="506"/>
    </location>
</feature>
<accession>A0AA38FZ11</accession>
<feature type="compositionally biased region" description="Acidic residues" evidence="2">
    <location>
        <begin position="214"/>
        <end position="224"/>
    </location>
</feature>
<name>A0AA38FZ11_TAXCH</name>
<dbReference type="OMA" id="QDHQKIS"/>
<evidence type="ECO:0000313" key="4">
    <source>
        <dbReference type="Proteomes" id="UP000824469"/>
    </source>
</evidence>
<evidence type="ECO:0000313" key="3">
    <source>
        <dbReference type="EMBL" id="KAH9311893.1"/>
    </source>
</evidence>
<dbReference type="AlphaFoldDB" id="A0AA38FZ11"/>
<sequence length="506" mass="58498">MVVLPVMAQNPFREKQLKHHIYIEIESVEAEIRSVRAENEKINSQIKADEAKIDALSREIKDYEEQLKTLELRLKDGRNIEESLEIERQKNLVEQRLHNLITYESTVIVRTSSRAEVLRALDKDLVQLYFQRKELRQAGCHKDAFSQDLGVLDRIEERRASSAETRSCSRNSGKLVIEGMTNVSVSSGISSGDDDNCEFMHNSNKRDNEKVQEEENDDLEEGVEEEHPLRKLKVRRLDMPEDDLLTPEHNGGYTGFQYKDNVMDDAAMSKMASELNKDIIRDHDCARESCETTFSEAQYFDTGKRKKATRRTSRVTCRHLARKLTVDFDEKGNPVGPNAGGFKRSINTYVCHFMPINFKQIGDVPVEDYKAVLNVLTERFNFDLNKKYTRKKISSCYRQHKYKLMLQIKKDIDRGVEPEKPAYVKQEDWDAFVAKTKDEEFAKISIKNKANRSQQSGVHRTGRLGRSGRKRKLKEDLEREPLVEDAWTKALAFKQGTVSPTFHQSL</sequence>
<feature type="compositionally biased region" description="Basic residues" evidence="2">
    <location>
        <begin position="460"/>
        <end position="472"/>
    </location>
</feature>
<feature type="region of interest" description="Disordered" evidence="2">
    <location>
        <begin position="188"/>
        <end position="226"/>
    </location>
</feature>
<feature type="coiled-coil region" evidence="1">
    <location>
        <begin position="25"/>
        <end position="87"/>
    </location>
</feature>
<proteinExistence type="predicted"/>
<organism evidence="3 4">
    <name type="scientific">Taxus chinensis</name>
    <name type="common">Chinese yew</name>
    <name type="synonym">Taxus wallichiana var. chinensis</name>
    <dbReference type="NCBI Taxonomy" id="29808"/>
    <lineage>
        <taxon>Eukaryota</taxon>
        <taxon>Viridiplantae</taxon>
        <taxon>Streptophyta</taxon>
        <taxon>Embryophyta</taxon>
        <taxon>Tracheophyta</taxon>
        <taxon>Spermatophyta</taxon>
        <taxon>Pinopsida</taxon>
        <taxon>Pinidae</taxon>
        <taxon>Conifers II</taxon>
        <taxon>Cupressales</taxon>
        <taxon>Taxaceae</taxon>
        <taxon>Taxus</taxon>
    </lineage>
</organism>
<evidence type="ECO:0000256" key="2">
    <source>
        <dbReference type="SAM" id="MobiDB-lite"/>
    </source>
</evidence>
<keyword evidence="1" id="KW-0175">Coiled coil</keyword>